<proteinExistence type="predicted"/>
<dbReference type="Proteomes" id="UP000182740">
    <property type="component" value="Unassembled WGS sequence"/>
</dbReference>
<dbReference type="EMBL" id="FPJG01000001">
    <property type="protein sequence ID" value="SFW11636.1"/>
    <property type="molecule type" value="Genomic_DNA"/>
</dbReference>
<organism evidence="1 2">
    <name type="scientific">Amycolatopsis australiensis</name>
    <dbReference type="NCBI Taxonomy" id="546364"/>
    <lineage>
        <taxon>Bacteria</taxon>
        <taxon>Bacillati</taxon>
        <taxon>Actinomycetota</taxon>
        <taxon>Actinomycetes</taxon>
        <taxon>Pseudonocardiales</taxon>
        <taxon>Pseudonocardiaceae</taxon>
        <taxon>Amycolatopsis</taxon>
    </lineage>
</organism>
<dbReference type="STRING" id="546364.SAMN04489730_0042"/>
<evidence type="ECO:0000313" key="2">
    <source>
        <dbReference type="Proteomes" id="UP000182740"/>
    </source>
</evidence>
<reference evidence="2" key="1">
    <citation type="submission" date="2016-11" db="EMBL/GenBank/DDBJ databases">
        <authorList>
            <person name="Varghese N."/>
            <person name="Submissions S."/>
        </authorList>
    </citation>
    <scope>NUCLEOTIDE SEQUENCE [LARGE SCALE GENOMIC DNA]</scope>
    <source>
        <strain evidence="2">DSM 44671</strain>
    </source>
</reference>
<protein>
    <submittedName>
        <fullName evidence="1">Uncharacterized protein</fullName>
    </submittedName>
</protein>
<evidence type="ECO:0000313" key="1">
    <source>
        <dbReference type="EMBL" id="SFW11636.1"/>
    </source>
</evidence>
<keyword evidence="2" id="KW-1185">Reference proteome</keyword>
<sequence length="95" mass="10221">MSDAYDQLPHPPVDGLDRVSCEYLAAEDSRIVAAVHGRAAELFATYKTDVALASNAALAIAELQTLGKLIQASAATYRDAQRRTPNNASFRGESR</sequence>
<gene>
    <name evidence="1" type="ORF">SAMN04489730_0042</name>
</gene>
<accession>A0A1K1LL71</accession>
<dbReference type="RefSeq" id="WP_072474320.1">
    <property type="nucleotide sequence ID" value="NZ_FPJG01000001.1"/>
</dbReference>
<name>A0A1K1LL71_9PSEU</name>
<dbReference type="AlphaFoldDB" id="A0A1K1LL71"/>